<proteinExistence type="predicted"/>
<organism evidence="1">
    <name type="scientific">marine sediment metagenome</name>
    <dbReference type="NCBI Taxonomy" id="412755"/>
    <lineage>
        <taxon>unclassified sequences</taxon>
        <taxon>metagenomes</taxon>
        <taxon>ecological metagenomes</taxon>
    </lineage>
</organism>
<dbReference type="AlphaFoldDB" id="A0A0F9LIK1"/>
<protein>
    <submittedName>
        <fullName evidence="1">Uncharacterized protein</fullName>
    </submittedName>
</protein>
<evidence type="ECO:0000313" key="1">
    <source>
        <dbReference type="EMBL" id="KKM94724.1"/>
    </source>
</evidence>
<dbReference type="EMBL" id="LAZR01006101">
    <property type="protein sequence ID" value="KKM94724.1"/>
    <property type="molecule type" value="Genomic_DNA"/>
</dbReference>
<accession>A0A0F9LIK1</accession>
<reference evidence="1" key="1">
    <citation type="journal article" date="2015" name="Nature">
        <title>Complex archaea that bridge the gap between prokaryotes and eukaryotes.</title>
        <authorList>
            <person name="Spang A."/>
            <person name="Saw J.H."/>
            <person name="Jorgensen S.L."/>
            <person name="Zaremba-Niedzwiedzka K."/>
            <person name="Martijn J."/>
            <person name="Lind A.E."/>
            <person name="van Eijk R."/>
            <person name="Schleper C."/>
            <person name="Guy L."/>
            <person name="Ettema T.J."/>
        </authorList>
    </citation>
    <scope>NUCLEOTIDE SEQUENCE</scope>
</reference>
<comment type="caution">
    <text evidence="1">The sequence shown here is derived from an EMBL/GenBank/DDBJ whole genome shotgun (WGS) entry which is preliminary data.</text>
</comment>
<gene>
    <name evidence="1" type="ORF">LCGC14_1195360</name>
</gene>
<feature type="non-terminal residue" evidence="1">
    <location>
        <position position="92"/>
    </location>
</feature>
<name>A0A0F9LIK1_9ZZZZ</name>
<sequence>MNHREVILKCMEVNANYMRLPAGMLSDYQALVKLYQRIASQCLECAGAWVEEQPCPSHEPAVDAFMWSIVAWSDAFGRSIGVDMAEWSARFV</sequence>